<protein>
    <submittedName>
        <fullName evidence="1">Uncharacterized protein</fullName>
    </submittedName>
</protein>
<evidence type="ECO:0000313" key="2">
    <source>
        <dbReference type="Proteomes" id="UP001143910"/>
    </source>
</evidence>
<comment type="caution">
    <text evidence="1">The sequence shown here is derived from an EMBL/GenBank/DDBJ whole genome shotgun (WGS) entry which is preliminary data.</text>
</comment>
<dbReference type="EMBL" id="JANJQO010000026">
    <property type="protein sequence ID" value="KAJ2983521.1"/>
    <property type="molecule type" value="Genomic_DNA"/>
</dbReference>
<organism evidence="1 2">
    <name type="scientific">Zarea fungicola</name>
    <dbReference type="NCBI Taxonomy" id="93591"/>
    <lineage>
        <taxon>Eukaryota</taxon>
        <taxon>Fungi</taxon>
        <taxon>Dikarya</taxon>
        <taxon>Ascomycota</taxon>
        <taxon>Pezizomycotina</taxon>
        <taxon>Sordariomycetes</taxon>
        <taxon>Hypocreomycetidae</taxon>
        <taxon>Hypocreales</taxon>
        <taxon>Cordycipitaceae</taxon>
        <taxon>Zarea</taxon>
    </lineage>
</organism>
<name>A0ACC1NXD1_9HYPO</name>
<proteinExistence type="predicted"/>
<sequence length="181" mass="20282">MASFSLYDVAIAPYLRAFQTFENILQKAKDHAGAGADAFVSARLHEDMYPLSYQVQVVTHMASHTLEQLLPHRSSLLVLEDNEKTIDDLIARLRGVTKLMQEIEATELESAHGNTVNFVIPRPGMGGVTTDSTGYSLGYILPNIYFHVTVAYAILRKEGVPVGKTDYWMPFLNSYILSKEW</sequence>
<dbReference type="Proteomes" id="UP001143910">
    <property type="component" value="Unassembled WGS sequence"/>
</dbReference>
<reference evidence="1" key="1">
    <citation type="submission" date="2022-08" db="EMBL/GenBank/DDBJ databases">
        <title>Genome Sequence of Lecanicillium fungicola.</title>
        <authorList>
            <person name="Buettner E."/>
        </authorList>
    </citation>
    <scope>NUCLEOTIDE SEQUENCE</scope>
    <source>
        <strain evidence="1">Babe33</strain>
    </source>
</reference>
<gene>
    <name evidence="1" type="ORF">NQ176_g632</name>
</gene>
<keyword evidence="2" id="KW-1185">Reference proteome</keyword>
<evidence type="ECO:0000313" key="1">
    <source>
        <dbReference type="EMBL" id="KAJ2983521.1"/>
    </source>
</evidence>
<accession>A0ACC1NXD1</accession>